<gene>
    <name evidence="1" type="ORF">CLV39_0887</name>
</gene>
<dbReference type="AlphaFoldDB" id="A0A3M0BIM1"/>
<dbReference type="Proteomes" id="UP000280842">
    <property type="component" value="Unassembled WGS sequence"/>
</dbReference>
<sequence length="160" mass="18485">MGKKDIRKIFLVRHAKAEKRENWEGDDCKRPLTEEGEKEFRKFTNFIVQILPEDIKIISSPCERALKTAKILAEVLYKEVNIEENLSPDAEPEDYLEVVKNYEGNIVLVGHEPDLSLFLNEITCISPNRVAFKKGTVAEIIEKKDKFLLAGFYRPNFLKS</sequence>
<dbReference type="SUPFAM" id="SSF53254">
    <property type="entry name" value="Phosphoglycerate mutase-like"/>
    <property type="match status" value="1"/>
</dbReference>
<dbReference type="Pfam" id="PF00300">
    <property type="entry name" value="His_Phos_1"/>
    <property type="match status" value="1"/>
</dbReference>
<dbReference type="InterPro" id="IPR013078">
    <property type="entry name" value="His_Pase_superF_clade-1"/>
</dbReference>
<dbReference type="OrthoDB" id="1697438at2"/>
<proteinExistence type="predicted"/>
<accession>A0A3M0BIM1</accession>
<organism evidence="1 2">
    <name type="scientific">Hydrogenothermus marinus</name>
    <dbReference type="NCBI Taxonomy" id="133270"/>
    <lineage>
        <taxon>Bacteria</taxon>
        <taxon>Pseudomonadati</taxon>
        <taxon>Aquificota</taxon>
        <taxon>Aquificia</taxon>
        <taxon>Aquificales</taxon>
        <taxon>Hydrogenothermaceae</taxon>
        <taxon>Hydrogenothermus</taxon>
    </lineage>
</organism>
<reference evidence="1 2" key="1">
    <citation type="submission" date="2018-10" db="EMBL/GenBank/DDBJ databases">
        <title>Genomic Encyclopedia of Archaeal and Bacterial Type Strains, Phase II (KMG-II): from individual species to whole genera.</title>
        <authorList>
            <person name="Goeker M."/>
        </authorList>
    </citation>
    <scope>NUCLEOTIDE SEQUENCE [LARGE SCALE GENOMIC DNA]</scope>
    <source>
        <strain evidence="1 2">VM1</strain>
    </source>
</reference>
<dbReference type="CDD" id="cd07067">
    <property type="entry name" value="HP_PGM_like"/>
    <property type="match status" value="1"/>
</dbReference>
<dbReference type="EMBL" id="REFO01000011">
    <property type="protein sequence ID" value="RMA97230.1"/>
    <property type="molecule type" value="Genomic_DNA"/>
</dbReference>
<comment type="caution">
    <text evidence="1">The sequence shown here is derived from an EMBL/GenBank/DDBJ whole genome shotgun (WGS) entry which is preliminary data.</text>
</comment>
<dbReference type="RefSeq" id="WP_121923015.1">
    <property type="nucleotide sequence ID" value="NZ_REFO01000011.1"/>
</dbReference>
<dbReference type="InterPro" id="IPR029033">
    <property type="entry name" value="His_PPase_superfam"/>
</dbReference>
<evidence type="ECO:0000313" key="1">
    <source>
        <dbReference type="EMBL" id="RMA97230.1"/>
    </source>
</evidence>
<keyword evidence="2" id="KW-1185">Reference proteome</keyword>
<name>A0A3M0BIM1_9AQUI</name>
<dbReference type="Gene3D" id="3.40.50.1240">
    <property type="entry name" value="Phosphoglycerate mutase-like"/>
    <property type="match status" value="1"/>
</dbReference>
<evidence type="ECO:0000313" key="2">
    <source>
        <dbReference type="Proteomes" id="UP000280842"/>
    </source>
</evidence>
<protein>
    <submittedName>
        <fullName evidence="1">Phosphohistidine phosphatase SixA</fullName>
    </submittedName>
</protein>